<sequence>MTETTADLTAYARLLPPPDELRRRLERLALLDLVLGGGRLPRFRFDARWNTTADGAPVAVGTFDSGGGDGYHAVFVGRSALLRVFDHESVMNRYDEVEVWPGLLDGLPGGLRPYLTDERLNLDPSFPVLTLALWWGEGTPGWQHGRLDPHAGLDPEITSWPLDLLEEWDLDGVYGALSYDHGDASGGLGIDEDAFDALVEDRPLTPALVRALNPRADLDVVAEGAARIGRPLSTDGRRP</sequence>
<comment type="caution">
    <text evidence="1">The sequence shown here is derived from an EMBL/GenBank/DDBJ whole genome shotgun (WGS) entry which is preliminary data.</text>
</comment>
<protein>
    <submittedName>
        <fullName evidence="1">Uncharacterized protein</fullName>
    </submittedName>
</protein>
<dbReference type="EMBL" id="JAVIZJ010000008">
    <property type="protein sequence ID" value="MDR6211285.1"/>
    <property type="molecule type" value="Genomic_DNA"/>
</dbReference>
<reference evidence="1" key="1">
    <citation type="submission" date="2023-08" db="EMBL/GenBank/DDBJ databases">
        <title>Functional and genomic diversity of the sorghum phyllosphere microbiome.</title>
        <authorList>
            <person name="Shade A."/>
        </authorList>
    </citation>
    <scope>NUCLEOTIDE SEQUENCE</scope>
    <source>
        <strain evidence="1">SORGH_AS_0885</strain>
    </source>
</reference>
<evidence type="ECO:0000313" key="2">
    <source>
        <dbReference type="Proteomes" id="UP001261666"/>
    </source>
</evidence>
<name>A0ACC6IKU4_9ACTN</name>
<organism evidence="1 2">
    <name type="scientific">Nocardioides zeae</name>
    <dbReference type="NCBI Taxonomy" id="1457234"/>
    <lineage>
        <taxon>Bacteria</taxon>
        <taxon>Bacillati</taxon>
        <taxon>Actinomycetota</taxon>
        <taxon>Actinomycetes</taxon>
        <taxon>Propionibacteriales</taxon>
        <taxon>Nocardioidaceae</taxon>
        <taxon>Nocardioides</taxon>
    </lineage>
</organism>
<proteinExistence type="predicted"/>
<evidence type="ECO:0000313" key="1">
    <source>
        <dbReference type="EMBL" id="MDR6211285.1"/>
    </source>
</evidence>
<gene>
    <name evidence="1" type="ORF">QE364_003006</name>
</gene>
<dbReference type="Proteomes" id="UP001261666">
    <property type="component" value="Unassembled WGS sequence"/>
</dbReference>
<accession>A0ACC6IKU4</accession>
<keyword evidence="2" id="KW-1185">Reference proteome</keyword>